<feature type="compositionally biased region" description="Polar residues" evidence="1">
    <location>
        <begin position="80"/>
        <end position="94"/>
    </location>
</feature>
<feature type="compositionally biased region" description="Low complexity" evidence="1">
    <location>
        <begin position="95"/>
        <end position="124"/>
    </location>
</feature>
<dbReference type="RefSeq" id="XP_056791894.1">
    <property type="nucleotide sequence ID" value="XM_056931935.1"/>
</dbReference>
<feature type="transmembrane region" description="Helical" evidence="2">
    <location>
        <begin position="145"/>
        <end position="167"/>
    </location>
</feature>
<sequence>MSDEQQLEASDAVGVASPQGVPTSLVPAAGPSSANSSITANYESSTATGPYTSAKSLTSPPFTLASNSSSSLIESTPTTRYGNSTQPSSRPFNLTSTPRFSSTPSTSSPLSVTSRTTTTTSTSSCATGEDGSTSCGGGPSSTTKIAIAVPVSVVGVLILAALGFFFLRRRRRRSDRSSYDSSNPGSPRASNAILMSAHPKGTISSPDANLAAPVRRKPVPMAMDHSVHDLSVASTHAPSEPDARNEDGVPRAIPMSQRFSATEYDPHHSTRPLSSMNPGALSDRNGTEAAATTHLSSGRDSRDIDDDVSEMSVQLGQASYHERDFDDVSSVSSMEGDHPHESRVRAPRR</sequence>
<organism evidence="3 4">
    <name type="scientific">Penicillium diatomitis</name>
    <dbReference type="NCBI Taxonomy" id="2819901"/>
    <lineage>
        <taxon>Eukaryota</taxon>
        <taxon>Fungi</taxon>
        <taxon>Dikarya</taxon>
        <taxon>Ascomycota</taxon>
        <taxon>Pezizomycotina</taxon>
        <taxon>Eurotiomycetes</taxon>
        <taxon>Eurotiomycetidae</taxon>
        <taxon>Eurotiales</taxon>
        <taxon>Aspergillaceae</taxon>
        <taxon>Penicillium</taxon>
    </lineage>
</organism>
<feature type="compositionally biased region" description="Polar residues" evidence="1">
    <location>
        <begin position="32"/>
        <end position="58"/>
    </location>
</feature>
<feature type="compositionally biased region" description="Basic and acidic residues" evidence="1">
    <location>
        <begin position="335"/>
        <end position="349"/>
    </location>
</feature>
<gene>
    <name evidence="3" type="ORF">N7539_002332</name>
</gene>
<evidence type="ECO:0000256" key="2">
    <source>
        <dbReference type="SAM" id="Phobius"/>
    </source>
</evidence>
<dbReference type="AlphaFoldDB" id="A0A9X0BYI9"/>
<evidence type="ECO:0000313" key="4">
    <source>
        <dbReference type="Proteomes" id="UP001148312"/>
    </source>
</evidence>
<name>A0A9X0BYI9_9EURO</name>
<keyword evidence="2" id="KW-0472">Membrane</keyword>
<keyword evidence="2" id="KW-0812">Transmembrane</keyword>
<feature type="compositionally biased region" description="Low complexity" evidence="1">
    <location>
        <begin position="59"/>
        <end position="79"/>
    </location>
</feature>
<feature type="region of interest" description="Disordered" evidence="1">
    <location>
        <begin position="262"/>
        <end position="349"/>
    </location>
</feature>
<reference evidence="3" key="1">
    <citation type="submission" date="2022-12" db="EMBL/GenBank/DDBJ databases">
        <authorList>
            <person name="Petersen C."/>
        </authorList>
    </citation>
    <scope>NUCLEOTIDE SEQUENCE</scope>
    <source>
        <strain evidence="3">IBT 30728</strain>
    </source>
</reference>
<dbReference type="EMBL" id="JAPWDQ010000003">
    <property type="protein sequence ID" value="KAJ5490765.1"/>
    <property type="molecule type" value="Genomic_DNA"/>
</dbReference>
<evidence type="ECO:0000313" key="3">
    <source>
        <dbReference type="EMBL" id="KAJ5490765.1"/>
    </source>
</evidence>
<evidence type="ECO:0000256" key="1">
    <source>
        <dbReference type="SAM" id="MobiDB-lite"/>
    </source>
</evidence>
<proteinExistence type="predicted"/>
<feature type="region of interest" description="Disordered" evidence="1">
    <location>
        <begin position="173"/>
        <end position="192"/>
    </location>
</feature>
<reference evidence="3" key="2">
    <citation type="journal article" date="2023" name="IMA Fungus">
        <title>Comparative genomic study of the Penicillium genus elucidates a diverse pangenome and 15 lateral gene transfer events.</title>
        <authorList>
            <person name="Petersen C."/>
            <person name="Sorensen T."/>
            <person name="Nielsen M.R."/>
            <person name="Sondergaard T.E."/>
            <person name="Sorensen J.L."/>
            <person name="Fitzpatrick D.A."/>
            <person name="Frisvad J.C."/>
            <person name="Nielsen K.L."/>
        </authorList>
    </citation>
    <scope>NUCLEOTIDE SEQUENCE</scope>
    <source>
        <strain evidence="3">IBT 30728</strain>
    </source>
</reference>
<accession>A0A9X0BYI9</accession>
<dbReference type="Proteomes" id="UP001148312">
    <property type="component" value="Unassembled WGS sequence"/>
</dbReference>
<protein>
    <submittedName>
        <fullName evidence="3">Uncharacterized protein</fullName>
    </submittedName>
</protein>
<comment type="caution">
    <text evidence="3">The sequence shown here is derived from an EMBL/GenBank/DDBJ whole genome shotgun (WGS) entry which is preliminary data.</text>
</comment>
<keyword evidence="2" id="KW-1133">Transmembrane helix</keyword>
<feature type="region of interest" description="Disordered" evidence="1">
    <location>
        <begin position="1"/>
        <end position="139"/>
    </location>
</feature>
<keyword evidence="4" id="KW-1185">Reference proteome</keyword>
<dbReference type="GeneID" id="81622184"/>